<proteinExistence type="predicted"/>
<sequence>MGAPTPVAVGGTIGFLLRKEIEYFSKFELGNSQRPQPHYVYRPRFWVFLMTGKRRKRRDNNVFPSSGGMFPVSLLSETARYWRCFQVPYSEGIWPEIRNDCSSVCGRTRAKTRSRLLPHQMNLRENQVRL</sequence>
<evidence type="ECO:0000313" key="1">
    <source>
        <dbReference type="EMBL" id="WVZ00675.1"/>
    </source>
</evidence>
<protein>
    <submittedName>
        <fullName evidence="1">Uncharacterized protein</fullName>
    </submittedName>
</protein>
<dbReference type="EMBL" id="CP144693">
    <property type="protein sequence ID" value="WVZ00675.1"/>
    <property type="molecule type" value="Genomic_DNA"/>
</dbReference>
<organism evidence="1 2">
    <name type="scientific">Vigna mungo</name>
    <name type="common">Black gram</name>
    <name type="synonym">Phaseolus mungo</name>
    <dbReference type="NCBI Taxonomy" id="3915"/>
    <lineage>
        <taxon>Eukaryota</taxon>
        <taxon>Viridiplantae</taxon>
        <taxon>Streptophyta</taxon>
        <taxon>Embryophyta</taxon>
        <taxon>Tracheophyta</taxon>
        <taxon>Spermatophyta</taxon>
        <taxon>Magnoliopsida</taxon>
        <taxon>eudicotyledons</taxon>
        <taxon>Gunneridae</taxon>
        <taxon>Pentapetalae</taxon>
        <taxon>rosids</taxon>
        <taxon>fabids</taxon>
        <taxon>Fabales</taxon>
        <taxon>Fabaceae</taxon>
        <taxon>Papilionoideae</taxon>
        <taxon>50 kb inversion clade</taxon>
        <taxon>NPAAA clade</taxon>
        <taxon>indigoferoid/millettioid clade</taxon>
        <taxon>Phaseoleae</taxon>
        <taxon>Vigna</taxon>
    </lineage>
</organism>
<gene>
    <name evidence="1" type="ORF">V8G54_026744</name>
</gene>
<dbReference type="AlphaFoldDB" id="A0AAQ3MZB0"/>
<evidence type="ECO:0000313" key="2">
    <source>
        <dbReference type="Proteomes" id="UP001374535"/>
    </source>
</evidence>
<accession>A0AAQ3MZB0</accession>
<name>A0AAQ3MZB0_VIGMU</name>
<dbReference type="Proteomes" id="UP001374535">
    <property type="component" value="Chromosome 8"/>
</dbReference>
<dbReference type="PANTHER" id="PTHR35131">
    <property type="entry name" value="EXPRESSED PROTEIN"/>
    <property type="match status" value="1"/>
</dbReference>
<dbReference type="PANTHER" id="PTHR35131:SF4">
    <property type="match status" value="1"/>
</dbReference>
<keyword evidence="2" id="KW-1185">Reference proteome</keyword>
<reference evidence="1 2" key="1">
    <citation type="journal article" date="2023" name="Life. Sci Alliance">
        <title>Evolutionary insights into 3D genome organization and epigenetic landscape of Vigna mungo.</title>
        <authorList>
            <person name="Junaid A."/>
            <person name="Singh B."/>
            <person name="Bhatia S."/>
        </authorList>
    </citation>
    <scope>NUCLEOTIDE SEQUENCE [LARGE SCALE GENOMIC DNA]</scope>
    <source>
        <strain evidence="1">Urdbean</strain>
    </source>
</reference>